<evidence type="ECO:0000256" key="1">
    <source>
        <dbReference type="SAM" id="MobiDB-lite"/>
    </source>
</evidence>
<organism evidence="2 3">
    <name type="scientific">Trachymyrmex septentrionalis</name>
    <dbReference type="NCBI Taxonomy" id="34720"/>
    <lineage>
        <taxon>Eukaryota</taxon>
        <taxon>Metazoa</taxon>
        <taxon>Ecdysozoa</taxon>
        <taxon>Arthropoda</taxon>
        <taxon>Hexapoda</taxon>
        <taxon>Insecta</taxon>
        <taxon>Pterygota</taxon>
        <taxon>Neoptera</taxon>
        <taxon>Endopterygota</taxon>
        <taxon>Hymenoptera</taxon>
        <taxon>Apocrita</taxon>
        <taxon>Aculeata</taxon>
        <taxon>Formicoidea</taxon>
        <taxon>Formicidae</taxon>
        <taxon>Myrmicinae</taxon>
        <taxon>Trachymyrmex</taxon>
    </lineage>
</organism>
<evidence type="ECO:0000313" key="2">
    <source>
        <dbReference type="EMBL" id="KYN50661.1"/>
    </source>
</evidence>
<evidence type="ECO:0000313" key="3">
    <source>
        <dbReference type="Proteomes" id="UP000078541"/>
    </source>
</evidence>
<accession>A0A151K3T5</accession>
<feature type="non-terminal residue" evidence="2">
    <location>
        <position position="1"/>
    </location>
</feature>
<sequence>FTALATPAASPTNDPRMPRSGRTGKTHFVVGSIRMLFFFFFSESRITHDNAFPRLLGEYIVSCVSFRESVALRIRYVALATRSIQ</sequence>
<dbReference type="AlphaFoldDB" id="A0A151K3T5"/>
<protein>
    <submittedName>
        <fullName evidence="2">Uncharacterized protein</fullName>
    </submittedName>
</protein>
<keyword evidence="3" id="KW-1185">Reference proteome</keyword>
<dbReference type="EMBL" id="LKEZ01003103">
    <property type="protein sequence ID" value="KYN50661.1"/>
    <property type="molecule type" value="Genomic_DNA"/>
</dbReference>
<comment type="caution">
    <text evidence="2">The sequence shown here is derived from an EMBL/GenBank/DDBJ whole genome shotgun (WGS) entry which is preliminary data.</text>
</comment>
<dbReference type="Proteomes" id="UP000078541">
    <property type="component" value="Unassembled WGS sequence"/>
</dbReference>
<gene>
    <name evidence="2" type="ORF">ALC56_00037</name>
</gene>
<reference evidence="2 3" key="1">
    <citation type="submission" date="2016-03" db="EMBL/GenBank/DDBJ databases">
        <title>Trachymyrmex septentrionalis WGS genome.</title>
        <authorList>
            <person name="Nygaard S."/>
            <person name="Hu H."/>
            <person name="Boomsma J."/>
            <person name="Zhang G."/>
        </authorList>
    </citation>
    <scope>NUCLEOTIDE SEQUENCE [LARGE SCALE GENOMIC DNA]</scope>
    <source>
        <strain evidence="2">Tsep2-gDNA-1</strain>
        <tissue evidence="2">Whole body</tissue>
    </source>
</reference>
<name>A0A151K3T5_9HYME</name>
<feature type="region of interest" description="Disordered" evidence="1">
    <location>
        <begin position="1"/>
        <end position="23"/>
    </location>
</feature>
<proteinExistence type="predicted"/>